<dbReference type="EMBL" id="JH172246">
    <property type="protein sequence ID" value="EHB13825.1"/>
    <property type="molecule type" value="Genomic_DNA"/>
</dbReference>
<dbReference type="PANTHER" id="PTHR44830">
    <property type="entry name" value="ELONGATION FACTOR 1 ALPHA"/>
    <property type="match status" value="1"/>
</dbReference>
<keyword evidence="4" id="KW-0648">Protein biosynthesis</keyword>
<dbReference type="InterPro" id="IPR027417">
    <property type="entry name" value="P-loop_NTPase"/>
</dbReference>
<dbReference type="AlphaFoldDB" id="G5BX14"/>
<dbReference type="GO" id="GO:0005525">
    <property type="term" value="F:GTP binding"/>
    <property type="evidence" value="ECO:0007669"/>
    <property type="project" value="UniProtKB-KW"/>
</dbReference>
<keyword evidence="3" id="KW-0472">Membrane</keyword>
<accession>G5BX14</accession>
<evidence type="ECO:0000313" key="4">
    <source>
        <dbReference type="EMBL" id="EHB13825.1"/>
    </source>
</evidence>
<dbReference type="InterPro" id="IPR009001">
    <property type="entry name" value="Transl_elong_EF1A/Init_IF2_C"/>
</dbReference>
<dbReference type="Gene3D" id="3.40.50.300">
    <property type="entry name" value="P-loop containing nucleotide triphosphate hydrolases"/>
    <property type="match status" value="1"/>
</dbReference>
<feature type="transmembrane region" description="Helical" evidence="3">
    <location>
        <begin position="16"/>
        <end position="34"/>
    </location>
</feature>
<proteinExistence type="predicted"/>
<keyword evidence="3" id="KW-1133">Transmembrane helix</keyword>
<evidence type="ECO:0000256" key="3">
    <source>
        <dbReference type="SAM" id="Phobius"/>
    </source>
</evidence>
<evidence type="ECO:0000313" key="5">
    <source>
        <dbReference type="Proteomes" id="UP000006813"/>
    </source>
</evidence>
<keyword evidence="4" id="KW-0251">Elongation factor</keyword>
<keyword evidence="2" id="KW-0342">GTP-binding</keyword>
<dbReference type="InParanoid" id="G5BX14"/>
<name>G5BX14_HETGA</name>
<dbReference type="InterPro" id="IPR009000">
    <property type="entry name" value="Transl_B-barrel_sf"/>
</dbReference>
<dbReference type="Proteomes" id="UP000006813">
    <property type="component" value="Unassembled WGS sequence"/>
</dbReference>
<dbReference type="GO" id="GO:0003746">
    <property type="term" value="F:translation elongation factor activity"/>
    <property type="evidence" value="ECO:0007669"/>
    <property type="project" value="UniProtKB-KW"/>
</dbReference>
<protein>
    <submittedName>
        <fullName evidence="4">Putative elongation factor 1-alpha-like 3</fullName>
    </submittedName>
</protein>
<evidence type="ECO:0000256" key="2">
    <source>
        <dbReference type="ARBA" id="ARBA00023134"/>
    </source>
</evidence>
<keyword evidence="1" id="KW-0547">Nucleotide-binding</keyword>
<keyword evidence="3" id="KW-0812">Transmembrane</keyword>
<evidence type="ECO:0000256" key="1">
    <source>
        <dbReference type="ARBA" id="ARBA00022741"/>
    </source>
</evidence>
<reference evidence="4 5" key="1">
    <citation type="journal article" date="2011" name="Nature">
        <title>Genome sequencing reveals insights into physiology and longevity of the naked mole rat.</title>
        <authorList>
            <person name="Kim E.B."/>
            <person name="Fang X."/>
            <person name="Fushan A.A."/>
            <person name="Huang Z."/>
            <person name="Lobanov A.V."/>
            <person name="Han L."/>
            <person name="Marino S.M."/>
            <person name="Sun X."/>
            <person name="Turanov A.A."/>
            <person name="Yang P."/>
            <person name="Yim S.H."/>
            <person name="Zhao X."/>
            <person name="Kasaikina M.V."/>
            <person name="Stoletzki N."/>
            <person name="Peng C."/>
            <person name="Polak P."/>
            <person name="Xiong Z."/>
            <person name="Kiezun A."/>
            <person name="Zhu Y."/>
            <person name="Chen Y."/>
            <person name="Kryukov G.V."/>
            <person name="Zhang Q."/>
            <person name="Peshkin L."/>
            <person name="Yang L."/>
            <person name="Bronson R.T."/>
            <person name="Buffenstein R."/>
            <person name="Wang B."/>
            <person name="Han C."/>
            <person name="Li Q."/>
            <person name="Chen L."/>
            <person name="Zhao W."/>
            <person name="Sunyaev S.R."/>
            <person name="Park T.J."/>
            <person name="Zhang G."/>
            <person name="Wang J."/>
            <person name="Gladyshev V.N."/>
        </authorList>
    </citation>
    <scope>NUCLEOTIDE SEQUENCE [LARGE SCALE GENOMIC DNA]</scope>
</reference>
<dbReference type="SUPFAM" id="SSF50447">
    <property type="entry name" value="Translation proteins"/>
    <property type="match status" value="2"/>
</dbReference>
<gene>
    <name evidence="4" type="ORF">GW7_12768</name>
</gene>
<dbReference type="Gene3D" id="2.40.30.10">
    <property type="entry name" value="Translation factors"/>
    <property type="match status" value="3"/>
</dbReference>
<dbReference type="PANTHER" id="PTHR44830:SF1">
    <property type="entry name" value="TR-TYPE G DOMAIN-CONTAINING PROTEIN"/>
    <property type="match status" value="1"/>
</dbReference>
<dbReference type="STRING" id="10181.G5BX14"/>
<sequence length="288" mass="30964">MARRDTRKSLRKSASTLIKLATTMIVAFVPISGLNDDNMKVTHKDGNGSGITLLEALDCILPPTHPTDKPLWLPLQDIYKIGGIGTILVNLVEISVLKPGMVAIFAPVTVTTEVNLDCILPPTPPTDKPLWLPLQDIYKIGGIGTILVNLVEISVLKPGMVAIFAPVTVTTEVKSVEMQHETLREALPGDACCGNVAVTAKKTSPWKQLVSLLRIILNHPGQISAGCPGKPMYVRSFSDSPPLGPFGVRDMRRAVAVGVINAVDKKAAGAGQVTMSAQKLRRLNEYYS</sequence>
<dbReference type="SUPFAM" id="SSF50465">
    <property type="entry name" value="EF-Tu/eEF-1alpha/eIF2-gamma C-terminal domain"/>
    <property type="match status" value="1"/>
</dbReference>
<organism evidence="4 5">
    <name type="scientific">Heterocephalus glaber</name>
    <name type="common">Naked mole rat</name>
    <dbReference type="NCBI Taxonomy" id="10181"/>
    <lineage>
        <taxon>Eukaryota</taxon>
        <taxon>Metazoa</taxon>
        <taxon>Chordata</taxon>
        <taxon>Craniata</taxon>
        <taxon>Vertebrata</taxon>
        <taxon>Euteleostomi</taxon>
        <taxon>Mammalia</taxon>
        <taxon>Eutheria</taxon>
        <taxon>Euarchontoglires</taxon>
        <taxon>Glires</taxon>
        <taxon>Rodentia</taxon>
        <taxon>Hystricomorpha</taxon>
        <taxon>Bathyergidae</taxon>
        <taxon>Heterocephalus</taxon>
    </lineage>
</organism>